<organism evidence="2 3">
    <name type="scientific">Fimbriiglobus ruber</name>
    <dbReference type="NCBI Taxonomy" id="1908690"/>
    <lineage>
        <taxon>Bacteria</taxon>
        <taxon>Pseudomonadati</taxon>
        <taxon>Planctomycetota</taxon>
        <taxon>Planctomycetia</taxon>
        <taxon>Gemmatales</taxon>
        <taxon>Gemmataceae</taxon>
        <taxon>Fimbriiglobus</taxon>
    </lineage>
</organism>
<dbReference type="Proteomes" id="UP000214646">
    <property type="component" value="Unassembled WGS sequence"/>
</dbReference>
<dbReference type="SUPFAM" id="SSF48208">
    <property type="entry name" value="Six-hairpin glycosidases"/>
    <property type="match status" value="1"/>
</dbReference>
<dbReference type="PANTHER" id="PTHR10412">
    <property type="entry name" value="MANNOSYL-OLIGOSACCHARIDE GLUCOSIDASE"/>
    <property type="match status" value="1"/>
</dbReference>
<proteinExistence type="predicted"/>
<dbReference type="EMBL" id="NIDE01000001">
    <property type="protein sequence ID" value="OWK46782.1"/>
    <property type="molecule type" value="Genomic_DNA"/>
</dbReference>
<dbReference type="InterPro" id="IPR008928">
    <property type="entry name" value="6-hairpin_glycosidase_sf"/>
</dbReference>
<dbReference type="AlphaFoldDB" id="A0A225DZQ5"/>
<dbReference type="RefSeq" id="WP_088251968.1">
    <property type="nucleotide sequence ID" value="NZ_NIDE01000001.1"/>
</dbReference>
<dbReference type="InterPro" id="IPR012341">
    <property type="entry name" value="6hp_glycosidase-like_sf"/>
</dbReference>
<keyword evidence="3" id="KW-1185">Reference proteome</keyword>
<name>A0A225DZQ5_9BACT</name>
<dbReference type="PANTHER" id="PTHR10412:SF10">
    <property type="entry name" value="GLYCOSYL HYDROLASE FAMILY 63 C-TERMINAL DOMAIN-CONTAINING PROTEIN"/>
    <property type="match status" value="1"/>
</dbReference>
<reference evidence="3" key="1">
    <citation type="submission" date="2017-06" db="EMBL/GenBank/DDBJ databases">
        <title>Genome analysis of Fimbriiglobus ruber SP5, the first member of the order Planctomycetales with confirmed chitinolytic capability.</title>
        <authorList>
            <person name="Ravin N.V."/>
            <person name="Rakitin A.L."/>
            <person name="Ivanova A.A."/>
            <person name="Beletsky A.V."/>
            <person name="Kulichevskaya I.S."/>
            <person name="Mardanov A.V."/>
            <person name="Dedysh S.N."/>
        </authorList>
    </citation>
    <scope>NUCLEOTIDE SEQUENCE [LARGE SCALE GENOMIC DNA]</scope>
    <source>
        <strain evidence="3">SP5</strain>
    </source>
</reference>
<accession>A0A225DZQ5</accession>
<dbReference type="GO" id="GO:0004573">
    <property type="term" value="F:Glc3Man9GlcNAc2 oligosaccharide glucosidase activity"/>
    <property type="evidence" value="ECO:0007669"/>
    <property type="project" value="InterPro"/>
</dbReference>
<sequence length="893" mass="101741">MPPTAPSDPEAVRLAEDARREKNWKRWGPYLSERQWGTVREDYSANGDAWAYFPHDHARSRAYRWAEDGLLGITDRECRLCFALALWNGIDPILKERLFGLANEEGNHGEDVKELYYYLDATPTHSYLKGLYKYPQGAFPYTRLIEENHRRGRTEQEFELADTGAFDGDKYWDVTAEYAKASPNDILIRLTVINRGPAPATLHLLPTLWFRNTWCWGSPSDEGKWAKPHLSRTPTGSVLAEHQTLGRFSLTANGPGRLSPDWLFTDNETDTERVFGVPNKTPYIKDAFHEYLIRGQTGAVNPTNAGTKAAAVYRLDLPASGTAVVDLRLRPAEIKGEPFGPEFDGIFADRVREADAFYAARHHHKLATEEQKVVRQAYAGLLWSQQFYHFIVSEWLDGDPSQPAPPPEHKTRRNADWRQLFNRDVVLMPDKWEYPWYAAWDLAFHCVAIAEVDPEMAKGQLLLFLREWYMHPSGQLPAYEWNFNDTNPPVHAWACWRVYKITGPRGGRDRAFLEQCFHKLLLSFTWWVNRKDPGGRNLFAGGFLGLDNIGPFDRSKPLPGGCRLQQADGTAWMAFFCLTMLAIAIELAATNPAYEGVASKFFEHFIAIADAMNTLGGTGLWDETDGFYYDRLEADGHDVRTKVRSMVGLIPLIAAEVLEDAVIDRLPSFKKRMRWLLDHRPDLAQRIAYLDRGGHGRRLLALPSRERLARVVRYLFDEAEFFSPFGVRSMSRFHRDHPYVFAAGGQQVSVRYEPAESPTGMFGGNSNWRGPVWFPVNYLLIEALEKYHHFYGDDLLIEVPTGSGRRLTLRDAARELSKRLIGLFVPGPDGRRPCHGNDPRLATDPHWRDFVTFYEYFDGDTGRGLGANHQTGWTALVARMIENGRPTPPTASK</sequence>
<evidence type="ECO:0000259" key="1">
    <source>
        <dbReference type="Pfam" id="PF22422"/>
    </source>
</evidence>
<dbReference type="GO" id="GO:0009311">
    <property type="term" value="P:oligosaccharide metabolic process"/>
    <property type="evidence" value="ECO:0007669"/>
    <property type="project" value="InterPro"/>
</dbReference>
<evidence type="ECO:0000313" key="3">
    <source>
        <dbReference type="Proteomes" id="UP000214646"/>
    </source>
</evidence>
<protein>
    <submittedName>
        <fullName evidence="2">Glucosidase</fullName>
    </submittedName>
</protein>
<comment type="caution">
    <text evidence="2">The sequence shown here is derived from an EMBL/GenBank/DDBJ whole genome shotgun (WGS) entry which is preliminary data.</text>
</comment>
<evidence type="ECO:0000313" key="2">
    <source>
        <dbReference type="EMBL" id="OWK46782.1"/>
    </source>
</evidence>
<feature type="domain" description="Mannosylglycerate hydrolase MGH1-like glycoside hydrolase" evidence="1">
    <location>
        <begin position="434"/>
        <end position="540"/>
    </location>
</feature>
<gene>
    <name evidence="2" type="ORF">FRUB_00481</name>
</gene>
<dbReference type="Gene3D" id="1.50.10.10">
    <property type="match status" value="2"/>
</dbReference>
<dbReference type="InterPro" id="IPR054491">
    <property type="entry name" value="MGH1-like_GH"/>
</dbReference>
<dbReference type="InterPro" id="IPR004888">
    <property type="entry name" value="Glycoside_hydrolase_63"/>
</dbReference>
<dbReference type="OrthoDB" id="9798687at2"/>
<feature type="domain" description="Mannosylglycerate hydrolase MGH1-like glycoside hydrolase" evidence="1">
    <location>
        <begin position="701"/>
        <end position="871"/>
    </location>
</feature>
<dbReference type="Pfam" id="PF22422">
    <property type="entry name" value="MGH1-like_GH"/>
    <property type="match status" value="2"/>
</dbReference>